<dbReference type="Gene3D" id="3.30.70.270">
    <property type="match status" value="1"/>
</dbReference>
<protein>
    <submittedName>
        <fullName evidence="2">Diguanylate cyclase/phosphodiesterase with PAS/PAC sensor(S)</fullName>
    </submittedName>
</protein>
<dbReference type="AlphaFoldDB" id="T1A567"/>
<reference evidence="2" key="2">
    <citation type="journal article" date="2014" name="ISME J.">
        <title>Microbial stratification in low pH oxic and suboxic macroscopic growths along an acid mine drainage.</title>
        <authorList>
            <person name="Mendez-Garcia C."/>
            <person name="Mesa V."/>
            <person name="Sprenger R.R."/>
            <person name="Richter M."/>
            <person name="Diez M.S."/>
            <person name="Solano J."/>
            <person name="Bargiela R."/>
            <person name="Golyshina O.V."/>
            <person name="Manteca A."/>
            <person name="Ramos J.L."/>
            <person name="Gallego J.R."/>
            <person name="Llorente I."/>
            <person name="Martins Dos Santos V.A."/>
            <person name="Jensen O.N."/>
            <person name="Pelaez A.I."/>
            <person name="Sanchez J."/>
            <person name="Ferrer M."/>
        </authorList>
    </citation>
    <scope>NUCLEOTIDE SEQUENCE</scope>
</reference>
<sequence>MTAFRGLTYEIQCSPVLDAAGTGVGIFGLVRDVTETQLARQQLEFMAHHDLLTSLPNRVLFNDRLQEALHRA</sequence>
<dbReference type="PANTHER" id="PTHR46663:SF3">
    <property type="entry name" value="SLL0267 PROTEIN"/>
    <property type="match status" value="1"/>
</dbReference>
<dbReference type="EMBL" id="AUZX01009383">
    <property type="protein sequence ID" value="EQD52058.1"/>
    <property type="molecule type" value="Genomic_DNA"/>
</dbReference>
<evidence type="ECO:0000313" key="2">
    <source>
        <dbReference type="EMBL" id="EQD52058.1"/>
    </source>
</evidence>
<proteinExistence type="predicted"/>
<reference evidence="2" key="1">
    <citation type="submission" date="2013-08" db="EMBL/GenBank/DDBJ databases">
        <authorList>
            <person name="Mendez C."/>
            <person name="Richter M."/>
            <person name="Ferrer M."/>
            <person name="Sanchez J."/>
        </authorList>
    </citation>
    <scope>NUCLEOTIDE SEQUENCE</scope>
</reference>
<gene>
    <name evidence="2" type="ORF">B1A_12867</name>
</gene>
<dbReference type="InterPro" id="IPR052163">
    <property type="entry name" value="DGC-Regulatory_Protein"/>
</dbReference>
<comment type="caution">
    <text evidence="2">The sequence shown here is derived from an EMBL/GenBank/DDBJ whole genome shotgun (WGS) entry which is preliminary data.</text>
</comment>
<feature type="non-terminal residue" evidence="2">
    <location>
        <position position="72"/>
    </location>
</feature>
<evidence type="ECO:0000259" key="1">
    <source>
        <dbReference type="PROSITE" id="PS50113"/>
    </source>
</evidence>
<dbReference type="PROSITE" id="PS50113">
    <property type="entry name" value="PAC"/>
    <property type="match status" value="1"/>
</dbReference>
<name>T1A567_9ZZZZ</name>
<dbReference type="Gene3D" id="3.30.450.20">
    <property type="entry name" value="PAS domain"/>
    <property type="match status" value="1"/>
</dbReference>
<accession>T1A567</accession>
<dbReference type="InterPro" id="IPR000700">
    <property type="entry name" value="PAS-assoc_C"/>
</dbReference>
<organism evidence="2">
    <name type="scientific">mine drainage metagenome</name>
    <dbReference type="NCBI Taxonomy" id="410659"/>
    <lineage>
        <taxon>unclassified sequences</taxon>
        <taxon>metagenomes</taxon>
        <taxon>ecological metagenomes</taxon>
    </lineage>
</organism>
<feature type="domain" description="PAC" evidence="1">
    <location>
        <begin position="1"/>
        <end position="45"/>
    </location>
</feature>
<dbReference type="InterPro" id="IPR043128">
    <property type="entry name" value="Rev_trsase/Diguanyl_cyclase"/>
</dbReference>
<dbReference type="PANTHER" id="PTHR46663">
    <property type="entry name" value="DIGUANYLATE CYCLASE DGCT-RELATED"/>
    <property type="match status" value="1"/>
</dbReference>